<feature type="transmembrane region" description="Helical" evidence="1">
    <location>
        <begin position="64"/>
        <end position="82"/>
    </location>
</feature>
<feature type="transmembrane region" description="Helical" evidence="1">
    <location>
        <begin position="185"/>
        <end position="204"/>
    </location>
</feature>
<proteinExistence type="predicted"/>
<dbReference type="EMBL" id="CYKH01000021">
    <property type="protein sequence ID" value="CUI10893.1"/>
    <property type="molecule type" value="Genomic_DNA"/>
</dbReference>
<dbReference type="OMA" id="WIRAPGI"/>
<gene>
    <name evidence="2" type="ORF">BSAL_49585</name>
</gene>
<evidence type="ECO:0000256" key="1">
    <source>
        <dbReference type="SAM" id="Phobius"/>
    </source>
</evidence>
<organism evidence="2 3">
    <name type="scientific">Bodo saltans</name>
    <name type="common">Flagellated protozoan</name>
    <dbReference type="NCBI Taxonomy" id="75058"/>
    <lineage>
        <taxon>Eukaryota</taxon>
        <taxon>Discoba</taxon>
        <taxon>Euglenozoa</taxon>
        <taxon>Kinetoplastea</taxon>
        <taxon>Metakinetoplastina</taxon>
        <taxon>Eubodonida</taxon>
        <taxon>Bodonidae</taxon>
        <taxon>Bodo</taxon>
    </lineage>
</organism>
<keyword evidence="3" id="KW-1185">Reference proteome</keyword>
<reference evidence="3" key="1">
    <citation type="submission" date="2015-09" db="EMBL/GenBank/DDBJ databases">
        <authorList>
            <consortium name="Pathogen Informatics"/>
        </authorList>
    </citation>
    <scope>NUCLEOTIDE SEQUENCE [LARGE SCALE GENOMIC DNA]</scope>
    <source>
        <strain evidence="3">Lake Konstanz</strain>
    </source>
</reference>
<keyword evidence="1" id="KW-0472">Membrane</keyword>
<dbReference type="Proteomes" id="UP000051952">
    <property type="component" value="Unassembled WGS sequence"/>
</dbReference>
<dbReference type="OrthoDB" id="10262014at2759"/>
<feature type="transmembrane region" description="Helical" evidence="1">
    <location>
        <begin position="35"/>
        <end position="52"/>
    </location>
</feature>
<sequence length="266" mass="29357">MIGDIFSWVHKTLSPAPLSPLFQEGGRFYGFNEDLTLTAFGLIGLFVVDNLIVKRFIQPKVRYFALHTIANAVTAIAAFPDVVKGFTADPRDTFSGPAHTMVANSMVAAIHIYHCLAFNLRREDIVHHAVFVTILCGLAVPLKQGDGIGNTFGCFFLSGLPGGLIYFNLCLVAHGYMSKMTEKKLSAAINVWLRGPSMVVYTFLGWSTWMAGRTTIHPIFALLCVLLHFTNGQYYAQQSVESFAVQKERLRAEKAAGTSDNTKKDE</sequence>
<evidence type="ECO:0000313" key="2">
    <source>
        <dbReference type="EMBL" id="CUI10893.1"/>
    </source>
</evidence>
<protein>
    <submittedName>
        <fullName evidence="2">Transmembrane protein, putative</fullName>
    </submittedName>
</protein>
<name>A0A0S4KH75_BODSA</name>
<evidence type="ECO:0000313" key="3">
    <source>
        <dbReference type="Proteomes" id="UP000051952"/>
    </source>
</evidence>
<feature type="transmembrane region" description="Helical" evidence="1">
    <location>
        <begin position="94"/>
        <end position="113"/>
    </location>
</feature>
<accession>A0A0S4KH75</accession>
<keyword evidence="1 2" id="KW-0812">Transmembrane</keyword>
<dbReference type="AlphaFoldDB" id="A0A0S4KH75"/>
<dbReference type="VEuPathDB" id="TriTrypDB:BSAL_49585"/>
<feature type="transmembrane region" description="Helical" evidence="1">
    <location>
        <begin position="148"/>
        <end position="173"/>
    </location>
</feature>
<keyword evidence="1" id="KW-1133">Transmembrane helix</keyword>
<feature type="transmembrane region" description="Helical" evidence="1">
    <location>
        <begin position="125"/>
        <end position="142"/>
    </location>
</feature>